<proteinExistence type="predicted"/>
<dbReference type="Proteomes" id="UP000295252">
    <property type="component" value="Chromosome VIII"/>
</dbReference>
<dbReference type="AlphaFoldDB" id="A0A068V3G2"/>
<reference evidence="3" key="1">
    <citation type="journal article" date="2014" name="Science">
        <title>The coffee genome provides insight into the convergent evolution of caffeine biosynthesis.</title>
        <authorList>
            <person name="Denoeud F."/>
            <person name="Carretero-Paulet L."/>
            <person name="Dereeper A."/>
            <person name="Droc G."/>
            <person name="Guyot R."/>
            <person name="Pietrella M."/>
            <person name="Zheng C."/>
            <person name="Alberti A."/>
            <person name="Anthony F."/>
            <person name="Aprea G."/>
            <person name="Aury J.M."/>
            <person name="Bento P."/>
            <person name="Bernard M."/>
            <person name="Bocs S."/>
            <person name="Campa C."/>
            <person name="Cenci A."/>
            <person name="Combes M.C."/>
            <person name="Crouzillat D."/>
            <person name="Da Silva C."/>
            <person name="Daddiego L."/>
            <person name="De Bellis F."/>
            <person name="Dussert S."/>
            <person name="Garsmeur O."/>
            <person name="Gayraud T."/>
            <person name="Guignon V."/>
            <person name="Jahn K."/>
            <person name="Jamilloux V."/>
            <person name="Joet T."/>
            <person name="Labadie K."/>
            <person name="Lan T."/>
            <person name="Leclercq J."/>
            <person name="Lepelley M."/>
            <person name="Leroy T."/>
            <person name="Li L.T."/>
            <person name="Librado P."/>
            <person name="Lopez L."/>
            <person name="Munoz A."/>
            <person name="Noel B."/>
            <person name="Pallavicini A."/>
            <person name="Perrotta G."/>
            <person name="Poncet V."/>
            <person name="Pot D."/>
            <person name="Priyono X."/>
            <person name="Rigoreau M."/>
            <person name="Rouard M."/>
            <person name="Rozas J."/>
            <person name="Tranchant-Dubreuil C."/>
            <person name="VanBuren R."/>
            <person name="Zhang Q."/>
            <person name="Andrade A.C."/>
            <person name="Argout X."/>
            <person name="Bertrand B."/>
            <person name="de Kochko A."/>
            <person name="Graziosi G."/>
            <person name="Henry R.J."/>
            <person name="Jayarama X."/>
            <person name="Ming R."/>
            <person name="Nagai C."/>
            <person name="Rounsley S."/>
            <person name="Sankoff D."/>
            <person name="Giuliano G."/>
            <person name="Albert V.A."/>
            <person name="Wincker P."/>
            <person name="Lashermes P."/>
        </authorList>
    </citation>
    <scope>NUCLEOTIDE SEQUENCE [LARGE SCALE GENOMIC DNA]</scope>
    <source>
        <strain evidence="3">cv. DH200-94</strain>
    </source>
</reference>
<dbReference type="InParanoid" id="A0A068V3G2"/>
<feature type="compositionally biased region" description="Polar residues" evidence="1">
    <location>
        <begin position="29"/>
        <end position="41"/>
    </location>
</feature>
<feature type="region of interest" description="Disordered" evidence="1">
    <location>
        <begin position="160"/>
        <end position="182"/>
    </location>
</feature>
<evidence type="ECO:0000256" key="1">
    <source>
        <dbReference type="SAM" id="MobiDB-lite"/>
    </source>
</evidence>
<evidence type="ECO:0000313" key="3">
    <source>
        <dbReference type="Proteomes" id="UP000295252"/>
    </source>
</evidence>
<accession>A0A068V3G2</accession>
<dbReference type="Gramene" id="CDP15325">
    <property type="protein sequence ID" value="CDP15325"/>
    <property type="gene ID" value="GSCOC_T00043012001"/>
</dbReference>
<feature type="compositionally biased region" description="Polar residues" evidence="1">
    <location>
        <begin position="89"/>
        <end position="102"/>
    </location>
</feature>
<gene>
    <name evidence="2" type="ORF">GSCOC_T00043012001</name>
</gene>
<evidence type="ECO:0000313" key="2">
    <source>
        <dbReference type="EMBL" id="CDP15325.1"/>
    </source>
</evidence>
<keyword evidence="3" id="KW-1185">Reference proteome</keyword>
<sequence>MPVCFFKGHFCLHLVSKKETTPPPPPHLGSTSPVPCSSSHLQILRRGRRSRLRQPHIYRYRSRVPWSPLKSIRPRRAVPLQQPRRPWLPSQSPQPLVATAASSSKNSRILPLQILITSDHPNQNFSKSPLPFKPLPEFLTNPFGPCDLLDKESPLLLKPHSNGLSFDTSRKHAKRDSSSGRLLESGDMERFAMCRNWQFGSDNPCKCPH</sequence>
<dbReference type="EMBL" id="HG739182">
    <property type="protein sequence ID" value="CDP15325.1"/>
    <property type="molecule type" value="Genomic_DNA"/>
</dbReference>
<feature type="region of interest" description="Disordered" evidence="1">
    <location>
        <begin position="19"/>
        <end position="45"/>
    </location>
</feature>
<name>A0A068V3G2_COFCA</name>
<feature type="region of interest" description="Disordered" evidence="1">
    <location>
        <begin position="80"/>
        <end position="102"/>
    </location>
</feature>
<protein>
    <submittedName>
        <fullName evidence="2">Uncharacterized protein</fullName>
    </submittedName>
</protein>
<organism evidence="2 3">
    <name type="scientific">Coffea canephora</name>
    <name type="common">Robusta coffee</name>
    <dbReference type="NCBI Taxonomy" id="49390"/>
    <lineage>
        <taxon>Eukaryota</taxon>
        <taxon>Viridiplantae</taxon>
        <taxon>Streptophyta</taxon>
        <taxon>Embryophyta</taxon>
        <taxon>Tracheophyta</taxon>
        <taxon>Spermatophyta</taxon>
        <taxon>Magnoliopsida</taxon>
        <taxon>eudicotyledons</taxon>
        <taxon>Gunneridae</taxon>
        <taxon>Pentapetalae</taxon>
        <taxon>asterids</taxon>
        <taxon>lamiids</taxon>
        <taxon>Gentianales</taxon>
        <taxon>Rubiaceae</taxon>
        <taxon>Ixoroideae</taxon>
        <taxon>Gardenieae complex</taxon>
        <taxon>Bertiereae - Coffeeae clade</taxon>
        <taxon>Coffeeae</taxon>
        <taxon>Coffea</taxon>
    </lineage>
</organism>